<evidence type="ECO:0000256" key="5">
    <source>
        <dbReference type="ARBA" id="ARBA00014308"/>
    </source>
</evidence>
<feature type="binding site" evidence="11">
    <location>
        <position position="327"/>
    </location>
    <ligand>
        <name>substrate</name>
    </ligand>
</feature>
<comment type="function">
    <text evidence="11">Catalyzes the decarboxylation of four acetate groups of uroporphyrinogen-III to yield coproporphyrinogen-III.</text>
</comment>
<feature type="binding site" evidence="11">
    <location>
        <position position="157"/>
    </location>
    <ligand>
        <name>substrate</name>
    </ligand>
</feature>
<dbReference type="EMBL" id="PDEQ01000003">
    <property type="protein sequence ID" value="PEN14050.1"/>
    <property type="molecule type" value="Genomic_DNA"/>
</dbReference>
<evidence type="ECO:0000313" key="17">
    <source>
        <dbReference type="Proteomes" id="UP000220102"/>
    </source>
</evidence>
<evidence type="ECO:0000259" key="15">
    <source>
        <dbReference type="PROSITE" id="PS00907"/>
    </source>
</evidence>
<dbReference type="CDD" id="cd00717">
    <property type="entry name" value="URO-D"/>
    <property type="match status" value="1"/>
</dbReference>
<keyword evidence="8" id="KW-0350">Heme biosynthesis</keyword>
<dbReference type="GO" id="GO:0005829">
    <property type="term" value="C:cytosol"/>
    <property type="evidence" value="ECO:0007669"/>
    <property type="project" value="TreeGrafter"/>
</dbReference>
<dbReference type="InterPro" id="IPR038071">
    <property type="entry name" value="UROD/MetE-like_sf"/>
</dbReference>
<dbReference type="FunFam" id="3.20.20.210:FF:000004">
    <property type="entry name" value="Uroporphyrinogen decarboxylase"/>
    <property type="match status" value="1"/>
</dbReference>
<feature type="binding site" evidence="11">
    <location>
        <position position="212"/>
    </location>
    <ligand>
        <name>substrate</name>
    </ligand>
</feature>
<dbReference type="HAMAP" id="MF_00218">
    <property type="entry name" value="URO_D"/>
    <property type="match status" value="1"/>
</dbReference>
<evidence type="ECO:0000256" key="2">
    <source>
        <dbReference type="ARBA" id="ARBA00004804"/>
    </source>
</evidence>
<protein>
    <recommendedName>
        <fullName evidence="5 11">Uroporphyrinogen decarboxylase</fullName>
        <shortName evidence="11">UPD</shortName>
        <shortName evidence="11">URO-D</shortName>
        <ecNumber evidence="4 11">4.1.1.37</ecNumber>
    </recommendedName>
</protein>
<reference evidence="16 17" key="1">
    <citation type="submission" date="2017-10" db="EMBL/GenBank/DDBJ databases">
        <title>Draft genome of Longibacter Salinarum.</title>
        <authorList>
            <person name="Goh K.M."/>
            <person name="Shamsir M.S."/>
            <person name="Lim S.W."/>
        </authorList>
    </citation>
    <scope>NUCLEOTIDE SEQUENCE [LARGE SCALE GENOMIC DNA]</scope>
    <source>
        <strain evidence="16 17">KCTC 52045</strain>
    </source>
</reference>
<dbReference type="Proteomes" id="UP000220102">
    <property type="component" value="Unassembled WGS sequence"/>
</dbReference>
<keyword evidence="7 11" id="KW-0210">Decarboxylase</keyword>
<dbReference type="Gene3D" id="3.20.20.210">
    <property type="match status" value="1"/>
</dbReference>
<dbReference type="PANTHER" id="PTHR21091:SF169">
    <property type="entry name" value="UROPORPHYRINOGEN DECARBOXYLASE"/>
    <property type="match status" value="1"/>
</dbReference>
<dbReference type="UniPathway" id="UPA00251">
    <property type="reaction ID" value="UER00321"/>
</dbReference>
<keyword evidence="9 11" id="KW-0456">Lyase</keyword>
<feature type="domain" description="Uroporphyrinogen decarboxylase (URO-D)" evidence="14">
    <location>
        <begin position="25"/>
        <end position="34"/>
    </location>
</feature>
<dbReference type="PANTHER" id="PTHR21091">
    <property type="entry name" value="METHYLTETRAHYDROFOLATE:HOMOCYSTEINE METHYLTRANSFERASE RELATED"/>
    <property type="match status" value="1"/>
</dbReference>
<dbReference type="PROSITE" id="PS00906">
    <property type="entry name" value="UROD_1"/>
    <property type="match status" value="1"/>
</dbReference>
<keyword evidence="17" id="KW-1185">Reference proteome</keyword>
<evidence type="ECO:0000256" key="6">
    <source>
        <dbReference type="ARBA" id="ARBA00022490"/>
    </source>
</evidence>
<accession>A0A2A8CZJ6</accession>
<evidence type="ECO:0000256" key="8">
    <source>
        <dbReference type="ARBA" id="ARBA00023133"/>
    </source>
</evidence>
<feature type="binding site" evidence="11">
    <location>
        <position position="79"/>
    </location>
    <ligand>
        <name>substrate</name>
    </ligand>
</feature>
<feature type="domain" description="Uroporphyrinogen decarboxylase (URO-D)" evidence="15">
    <location>
        <begin position="145"/>
        <end position="161"/>
    </location>
</feature>
<feature type="binding site" evidence="11">
    <location>
        <position position="49"/>
    </location>
    <ligand>
        <name>substrate</name>
    </ligand>
</feature>
<proteinExistence type="inferred from homology"/>
<dbReference type="SUPFAM" id="SSF51726">
    <property type="entry name" value="UROD/MetE-like"/>
    <property type="match status" value="1"/>
</dbReference>
<evidence type="ECO:0000256" key="11">
    <source>
        <dbReference type="HAMAP-Rule" id="MF_00218"/>
    </source>
</evidence>
<name>A0A2A8CZJ6_9BACT</name>
<evidence type="ECO:0000256" key="4">
    <source>
        <dbReference type="ARBA" id="ARBA00012288"/>
    </source>
</evidence>
<gene>
    <name evidence="11 16" type="primary">hemE</name>
    <name evidence="16" type="ORF">CRI94_08390</name>
</gene>
<dbReference type="GO" id="GO:0006782">
    <property type="term" value="P:protoporphyrinogen IX biosynthetic process"/>
    <property type="evidence" value="ECO:0007669"/>
    <property type="project" value="UniProtKB-UniRule"/>
</dbReference>
<evidence type="ECO:0000256" key="1">
    <source>
        <dbReference type="ARBA" id="ARBA00004496"/>
    </source>
</evidence>
<feature type="site" description="Transition state stabilizer" evidence="11">
    <location>
        <position position="79"/>
    </location>
</feature>
<comment type="caution">
    <text evidence="16">The sequence shown here is derived from an EMBL/GenBank/DDBJ whole genome shotgun (WGS) entry which is preliminary data.</text>
</comment>
<comment type="catalytic activity">
    <reaction evidence="11 12">
        <text>uroporphyrinogen III + 4 H(+) = coproporphyrinogen III + 4 CO2</text>
        <dbReference type="Rhea" id="RHEA:19865"/>
        <dbReference type="ChEBI" id="CHEBI:15378"/>
        <dbReference type="ChEBI" id="CHEBI:16526"/>
        <dbReference type="ChEBI" id="CHEBI:57308"/>
        <dbReference type="ChEBI" id="CHEBI:57309"/>
        <dbReference type="EC" id="4.1.1.37"/>
    </reaction>
</comment>
<evidence type="ECO:0000256" key="12">
    <source>
        <dbReference type="RuleBase" id="RU000554"/>
    </source>
</evidence>
<evidence type="ECO:0000256" key="3">
    <source>
        <dbReference type="ARBA" id="ARBA00009935"/>
    </source>
</evidence>
<evidence type="ECO:0000259" key="14">
    <source>
        <dbReference type="PROSITE" id="PS00906"/>
    </source>
</evidence>
<evidence type="ECO:0000313" key="16">
    <source>
        <dbReference type="EMBL" id="PEN14050.1"/>
    </source>
</evidence>
<dbReference type="PROSITE" id="PS00907">
    <property type="entry name" value="UROD_2"/>
    <property type="match status" value="1"/>
</dbReference>
<evidence type="ECO:0000256" key="13">
    <source>
        <dbReference type="RuleBase" id="RU004169"/>
    </source>
</evidence>
<comment type="similarity">
    <text evidence="3 11 13">Belongs to the uroporphyrinogen decarboxylase family.</text>
</comment>
<dbReference type="AlphaFoldDB" id="A0A2A8CZJ6"/>
<keyword evidence="10 11" id="KW-0627">Porphyrin biosynthesis</keyword>
<comment type="subunit">
    <text evidence="11">Homodimer.</text>
</comment>
<comment type="subcellular location">
    <subcellularLocation>
        <location evidence="1 11">Cytoplasm</location>
    </subcellularLocation>
</comment>
<dbReference type="InterPro" id="IPR006361">
    <property type="entry name" value="Uroporphyrinogen_deCO2ase_HemE"/>
</dbReference>
<dbReference type="Pfam" id="PF01208">
    <property type="entry name" value="URO-D"/>
    <property type="match status" value="1"/>
</dbReference>
<dbReference type="InterPro" id="IPR000257">
    <property type="entry name" value="Uroporphyrinogen_deCOase"/>
</dbReference>
<evidence type="ECO:0000256" key="10">
    <source>
        <dbReference type="ARBA" id="ARBA00023244"/>
    </source>
</evidence>
<dbReference type="RefSeq" id="WP_098075214.1">
    <property type="nucleotide sequence ID" value="NZ_PDEQ01000003.1"/>
</dbReference>
<evidence type="ECO:0000256" key="9">
    <source>
        <dbReference type="ARBA" id="ARBA00023239"/>
    </source>
</evidence>
<dbReference type="GO" id="GO:0004853">
    <property type="term" value="F:uroporphyrinogen decarboxylase activity"/>
    <property type="evidence" value="ECO:0007669"/>
    <property type="project" value="UniProtKB-UniRule"/>
</dbReference>
<feature type="binding site" evidence="11">
    <location>
        <begin position="30"/>
        <end position="34"/>
    </location>
    <ligand>
        <name>substrate</name>
    </ligand>
</feature>
<comment type="pathway">
    <text evidence="2 11 12">Porphyrin-containing compound metabolism; protoporphyrin-IX biosynthesis; coproporphyrinogen-III from 5-aminolevulinate: step 4/4.</text>
</comment>
<dbReference type="EC" id="4.1.1.37" evidence="4 11"/>
<organism evidence="16 17">
    <name type="scientific">Longibacter salinarum</name>
    <dbReference type="NCBI Taxonomy" id="1850348"/>
    <lineage>
        <taxon>Bacteria</taxon>
        <taxon>Pseudomonadati</taxon>
        <taxon>Rhodothermota</taxon>
        <taxon>Rhodothermia</taxon>
        <taxon>Rhodothermales</taxon>
        <taxon>Salisaetaceae</taxon>
        <taxon>Longibacter</taxon>
    </lineage>
</organism>
<dbReference type="NCBIfam" id="TIGR01464">
    <property type="entry name" value="hemE"/>
    <property type="match status" value="1"/>
</dbReference>
<dbReference type="OrthoDB" id="9806656at2"/>
<evidence type="ECO:0000256" key="7">
    <source>
        <dbReference type="ARBA" id="ARBA00022793"/>
    </source>
</evidence>
<sequence>MPDFPPLQNDLILRVARGESTRRTPVWMMRQAGRYLPEYQAVRAEHEFFDVVGTPELAAEVTIQPIDRFDLDAAIIFSDILVIPQALGLEVQMVKGKGPHFPNPVREPSELSRLTDDPDVHEELGHVYDALTLTRKELNGRVPLIGFSGAPWTLMGYMIEGGGSKNYKKARAWLYEAPEAAHRLLQKTTDVIIEYLIGQVDAGAQMLQVFDSWAGLLGPKTFRTFALPYLKQIAEGVKEAHPEVPLVVFAKGAHYALEDLVETEYDVIGLDWTMDPKAARLVVGERVTLQGNLDPCMLYGDEETIRRAVQDMLAGFGSHRHIANLGHGMHPDHDPEHARVFVDSVHEVSEQMRHV</sequence>
<keyword evidence="6 11" id="KW-0963">Cytoplasm</keyword>